<proteinExistence type="predicted"/>
<feature type="domain" description="MHD" evidence="1">
    <location>
        <begin position="1"/>
        <end position="216"/>
    </location>
</feature>
<dbReference type="Proteomes" id="UP000236333">
    <property type="component" value="Unassembled WGS sequence"/>
</dbReference>
<evidence type="ECO:0000313" key="3">
    <source>
        <dbReference type="Proteomes" id="UP000236333"/>
    </source>
</evidence>
<dbReference type="AlphaFoldDB" id="A0A2J8AI54"/>
<dbReference type="InterPro" id="IPR050431">
    <property type="entry name" value="Adaptor_comp_med_subunit"/>
</dbReference>
<dbReference type="Gene3D" id="2.60.40.1170">
    <property type="entry name" value="Mu homology domain, subdomain B"/>
    <property type="match status" value="1"/>
</dbReference>
<sequence length="217" mass="23935">MLERAQGTPAAGGWPELLLRERPAAMACARKSLRRASQAFQGGAVSRLLSELSAELHADRRFAGDLLAELLPAGAEAAVGEQLAALLQQVAEAAGRTHRWAPMPLPMPAAWAAGVAGDAGEAWDYNEKTHLLRWRFKKCGGGTEWVLRARLTLERPYGPSLRADIGPVNLRFTVPMHSASRIALKYLQILKPKPEKGYNPYRWVRYVTSSNSYTFRT</sequence>
<dbReference type="InterPro" id="IPR028565">
    <property type="entry name" value="MHD"/>
</dbReference>
<accession>A0A2J8AI54</accession>
<protein>
    <submittedName>
        <fullName evidence="2">AP-4 complex subunit mu</fullName>
    </submittedName>
</protein>
<evidence type="ECO:0000313" key="2">
    <source>
        <dbReference type="EMBL" id="PNH12203.1"/>
    </source>
</evidence>
<dbReference type="OrthoDB" id="10259133at2759"/>
<dbReference type="Pfam" id="PF00928">
    <property type="entry name" value="Adap_comp_sub"/>
    <property type="match status" value="1"/>
</dbReference>
<name>A0A2J8AI54_9CHLO</name>
<gene>
    <name evidence="2" type="ORF">TSOC_000907</name>
</gene>
<comment type="caution">
    <text evidence="2">The sequence shown here is derived from an EMBL/GenBank/DDBJ whole genome shotgun (WGS) entry which is preliminary data.</text>
</comment>
<reference evidence="2 3" key="1">
    <citation type="journal article" date="2017" name="Mol. Biol. Evol.">
        <title>The 4-celled Tetrabaena socialis nuclear genome reveals the essential components for genetic control of cell number at the origin of multicellularity in the volvocine lineage.</title>
        <authorList>
            <person name="Featherston J."/>
            <person name="Arakaki Y."/>
            <person name="Hanschen E.R."/>
            <person name="Ferris P.J."/>
            <person name="Michod R.E."/>
            <person name="Olson B.J.S.C."/>
            <person name="Nozaki H."/>
            <person name="Durand P.M."/>
        </authorList>
    </citation>
    <scope>NUCLEOTIDE SEQUENCE [LARGE SCALE GENOMIC DNA]</scope>
    <source>
        <strain evidence="2 3">NIES-571</strain>
    </source>
</reference>
<evidence type="ECO:0000259" key="1">
    <source>
        <dbReference type="PROSITE" id="PS51072"/>
    </source>
</evidence>
<dbReference type="PANTHER" id="PTHR10529">
    <property type="entry name" value="AP COMPLEX SUBUNIT MU"/>
    <property type="match status" value="1"/>
</dbReference>
<organism evidence="2 3">
    <name type="scientific">Tetrabaena socialis</name>
    <dbReference type="NCBI Taxonomy" id="47790"/>
    <lineage>
        <taxon>Eukaryota</taxon>
        <taxon>Viridiplantae</taxon>
        <taxon>Chlorophyta</taxon>
        <taxon>core chlorophytes</taxon>
        <taxon>Chlorophyceae</taxon>
        <taxon>CS clade</taxon>
        <taxon>Chlamydomonadales</taxon>
        <taxon>Tetrabaenaceae</taxon>
        <taxon>Tetrabaena</taxon>
    </lineage>
</organism>
<dbReference type="SUPFAM" id="SSF49447">
    <property type="entry name" value="Second domain of Mu2 adaptin subunit (ap50) of ap2 adaptor"/>
    <property type="match status" value="1"/>
</dbReference>
<keyword evidence="3" id="KW-1185">Reference proteome</keyword>
<dbReference type="PROSITE" id="PS51072">
    <property type="entry name" value="MHD"/>
    <property type="match status" value="1"/>
</dbReference>
<dbReference type="InterPro" id="IPR036168">
    <property type="entry name" value="AP2_Mu_C_sf"/>
</dbReference>
<dbReference type="EMBL" id="PGGS01000013">
    <property type="protein sequence ID" value="PNH12203.1"/>
    <property type="molecule type" value="Genomic_DNA"/>
</dbReference>